<proteinExistence type="predicted"/>
<sequence length="311" mass="34918">MTTFDPSIFHWEPGQGPHAAALERMCAAFPRPREPMGEAWFMSEQRETYPELLGDLAALTDTQIVPPLVEIATGASCFGPRDEWTDWYHYLLPRLLQRPPGPYSRSLAELLITGFMAEHPDPVGRGPYPLFRVDALATLGRYVMSPHLWRNGTRFASESGGLSDCDCLLSASLFFRLKYLDAGAVEPWLESVFAIEDRYWMAQILFWLIGAHPILSGAITQPAQFPEGWPFAVSWNWSHALRGNYSGNFDPPVAESPFLLEENRQAALRTIARVDLAKFIEDVQTDPGLQHLATEMDGAAERFAELYASRA</sequence>
<keyword evidence="2" id="KW-1185">Reference proteome</keyword>
<evidence type="ECO:0000313" key="2">
    <source>
        <dbReference type="Proteomes" id="UP000309848"/>
    </source>
</evidence>
<evidence type="ECO:0000313" key="1">
    <source>
        <dbReference type="EMBL" id="TGX39123.1"/>
    </source>
</evidence>
<comment type="caution">
    <text evidence="1">The sequence shown here is derived from an EMBL/GenBank/DDBJ whole genome shotgun (WGS) entry which is preliminary data.</text>
</comment>
<dbReference type="OrthoDB" id="9031517at2"/>
<reference evidence="1 2" key="1">
    <citation type="submission" date="2019-04" db="EMBL/GenBank/DDBJ databases">
        <title>Sphingomonas psychrotolerans sp. nov., isolated from soil in the Tianshan Mountains, Xinjiang, China.</title>
        <authorList>
            <person name="Luo Y."/>
            <person name="Sheng H."/>
        </authorList>
    </citation>
    <scope>NUCLEOTIDE SEQUENCE [LARGE SCALE GENOMIC DNA]</scope>
    <source>
        <strain evidence="1 2">KIS18-15</strain>
    </source>
</reference>
<gene>
    <name evidence="1" type="ORF">E5A74_16495</name>
</gene>
<name>A0A4S1W9L0_9SPHN</name>
<dbReference type="Proteomes" id="UP000309848">
    <property type="component" value="Unassembled WGS sequence"/>
</dbReference>
<dbReference type="AlphaFoldDB" id="A0A4S1W9L0"/>
<dbReference type="RefSeq" id="WP_135986740.1">
    <property type="nucleotide sequence ID" value="NZ_JAASQM010000001.1"/>
</dbReference>
<protein>
    <submittedName>
        <fullName evidence="1">Uncharacterized protein</fullName>
    </submittedName>
</protein>
<dbReference type="EMBL" id="SRXU01000008">
    <property type="protein sequence ID" value="TGX39123.1"/>
    <property type="molecule type" value="Genomic_DNA"/>
</dbReference>
<organism evidence="1 2">
    <name type="scientific">Sphingomonas naasensis</name>
    <dbReference type="NCBI Taxonomy" id="1344951"/>
    <lineage>
        <taxon>Bacteria</taxon>
        <taxon>Pseudomonadati</taxon>
        <taxon>Pseudomonadota</taxon>
        <taxon>Alphaproteobacteria</taxon>
        <taxon>Sphingomonadales</taxon>
        <taxon>Sphingomonadaceae</taxon>
        <taxon>Sphingomonas</taxon>
    </lineage>
</organism>
<accession>A0A4S1W9L0</accession>